<gene>
    <name evidence="1" type="ORF">MES5069_130068</name>
</gene>
<sequence>MLRTQARLLYQRYRSTRMFQRLGRTGSAFLKTAFRAQRRKLLGDCHIENWLNGTPSLSATLARLIEKRELKPQCEPRKYLHATVRPSEFALFVLAVSRLNARLISTEEQASPWRMTPNRPMTTRMRVLPTSRYGTS</sequence>
<proteinExistence type="predicted"/>
<evidence type="ECO:0000313" key="2">
    <source>
        <dbReference type="Proteomes" id="UP001153050"/>
    </source>
</evidence>
<keyword evidence="2" id="KW-1185">Reference proteome</keyword>
<organism evidence="1 2">
    <name type="scientific">Mesorhizobium escarrei</name>
    <dbReference type="NCBI Taxonomy" id="666018"/>
    <lineage>
        <taxon>Bacteria</taxon>
        <taxon>Pseudomonadati</taxon>
        <taxon>Pseudomonadota</taxon>
        <taxon>Alphaproteobacteria</taxon>
        <taxon>Hyphomicrobiales</taxon>
        <taxon>Phyllobacteriaceae</taxon>
        <taxon>Mesorhizobium</taxon>
    </lineage>
</organism>
<name>A0ABN8JE62_9HYPH</name>
<dbReference type="EMBL" id="CAKXZT010000035">
    <property type="protein sequence ID" value="CAH2396128.1"/>
    <property type="molecule type" value="Genomic_DNA"/>
</dbReference>
<accession>A0ABN8JE62</accession>
<protein>
    <recommendedName>
        <fullName evidence="3">Tn3 transposase DDE domain-containing protein</fullName>
    </recommendedName>
</protein>
<evidence type="ECO:0008006" key="3">
    <source>
        <dbReference type="Google" id="ProtNLM"/>
    </source>
</evidence>
<comment type="caution">
    <text evidence="1">The sequence shown here is derived from an EMBL/GenBank/DDBJ whole genome shotgun (WGS) entry which is preliminary data.</text>
</comment>
<dbReference type="Proteomes" id="UP001153050">
    <property type="component" value="Unassembled WGS sequence"/>
</dbReference>
<reference evidence="1 2" key="1">
    <citation type="submission" date="2022-03" db="EMBL/GenBank/DDBJ databases">
        <authorList>
            <person name="Brunel B."/>
        </authorList>
    </citation>
    <scope>NUCLEOTIDE SEQUENCE [LARGE SCALE GENOMIC DNA]</scope>
    <source>
        <strain evidence="1">STM5069sample</strain>
    </source>
</reference>
<evidence type="ECO:0000313" key="1">
    <source>
        <dbReference type="EMBL" id="CAH2396128.1"/>
    </source>
</evidence>